<evidence type="ECO:0008006" key="4">
    <source>
        <dbReference type="Google" id="ProtNLM"/>
    </source>
</evidence>
<dbReference type="GO" id="GO:0046394">
    <property type="term" value="P:carboxylic acid biosynthetic process"/>
    <property type="evidence" value="ECO:0007669"/>
    <property type="project" value="UniProtKB-ARBA"/>
</dbReference>
<dbReference type="InterPro" id="IPR036038">
    <property type="entry name" value="Aminotransferase-like"/>
</dbReference>
<dbReference type="SUPFAM" id="SSF56752">
    <property type="entry name" value="D-aminoacid aminotransferase-like PLP-dependent enzymes"/>
    <property type="match status" value="1"/>
</dbReference>
<reference evidence="2 3" key="1">
    <citation type="submission" date="2017-06" db="EMBL/GenBank/DDBJ databases">
        <title>Hymenobacter amundsenii sp. nov. isolated from regoliths in Antarctica.</title>
        <authorList>
            <person name="Sedlacek I."/>
            <person name="Kralova S."/>
            <person name="Pantucek R."/>
            <person name="Svec P."/>
            <person name="Holochova P."/>
            <person name="Stankova E."/>
            <person name="Vrbovska V."/>
            <person name="Busse H.-J."/>
        </authorList>
    </citation>
    <scope>NUCLEOTIDE SEQUENCE [LARGE SCALE GENOMIC DNA]</scope>
    <source>
        <strain evidence="2 3">CCM 8682</strain>
    </source>
</reference>
<dbReference type="PANTHER" id="PTHR42743">
    <property type="entry name" value="AMINO-ACID AMINOTRANSFERASE"/>
    <property type="match status" value="1"/>
</dbReference>
<comment type="similarity">
    <text evidence="1">Belongs to the class-IV pyridoxal-phosphate-dependent aminotransferase family.</text>
</comment>
<accession>A0A246FMV6</accession>
<gene>
    <name evidence="2" type="ORF">CDA63_06260</name>
</gene>
<evidence type="ECO:0000313" key="3">
    <source>
        <dbReference type="Proteomes" id="UP000197277"/>
    </source>
</evidence>
<dbReference type="InterPro" id="IPR001544">
    <property type="entry name" value="Aminotrans_IV"/>
</dbReference>
<dbReference type="Gene3D" id="3.30.470.10">
    <property type="match status" value="1"/>
</dbReference>
<keyword evidence="3" id="KW-1185">Reference proteome</keyword>
<comment type="caution">
    <text evidence="2">The sequence shown here is derived from an EMBL/GenBank/DDBJ whole genome shotgun (WGS) entry which is preliminary data.</text>
</comment>
<proteinExistence type="inferred from homology"/>
<dbReference type="AlphaFoldDB" id="A0A246FMV6"/>
<dbReference type="RefSeq" id="WP_088463594.1">
    <property type="nucleotide sequence ID" value="NZ_NIRR01000006.1"/>
</dbReference>
<name>A0A246FMV6_9BACT</name>
<dbReference type="Pfam" id="PF01063">
    <property type="entry name" value="Aminotran_4"/>
    <property type="match status" value="1"/>
</dbReference>
<dbReference type="InterPro" id="IPR050571">
    <property type="entry name" value="Class-IV_PLP-Dep_Aminotrnsfr"/>
</dbReference>
<dbReference type="Gene3D" id="3.20.10.10">
    <property type="entry name" value="D-amino Acid Aminotransferase, subunit A, domain 2"/>
    <property type="match status" value="1"/>
</dbReference>
<evidence type="ECO:0000313" key="2">
    <source>
        <dbReference type="EMBL" id="OWP64063.1"/>
    </source>
</evidence>
<dbReference type="OrthoDB" id="9805628at2"/>
<dbReference type="GO" id="GO:0003824">
    <property type="term" value="F:catalytic activity"/>
    <property type="evidence" value="ECO:0007669"/>
    <property type="project" value="InterPro"/>
</dbReference>
<evidence type="ECO:0000256" key="1">
    <source>
        <dbReference type="ARBA" id="ARBA00009320"/>
    </source>
</evidence>
<protein>
    <recommendedName>
        <fullName evidence="4">Aminotransferase IV</fullName>
    </recommendedName>
</protein>
<sequence length="277" mass="29223">MLLYNDTLHAAATFSLPLPNRGLFFNDGFFETMVWAGGALRYQPHHLARMHRAAAVLGLPLPAALATPAALTATLGQLVAAQPIPGLPQRVRVQFWRAGAGLYTAPEPAATQWLATAQPFEARDTPLASVDFATTVHAQLSPVSFCKGPNALLYVLAAREREQRGLDDIVLLSAQGYVAEAGAAAVGWIRDGAVYVPAEAAGGVAGTRLAHLKAVAATLDIAWHEGLYEPADMLAAEAVFTANVASIRPVLRLGTVRLTSGQHPLLKQLRLADSAAG</sequence>
<organism evidence="2 3">
    <name type="scientific">Hymenobacter amundsenii</name>
    <dbReference type="NCBI Taxonomy" id="2006685"/>
    <lineage>
        <taxon>Bacteria</taxon>
        <taxon>Pseudomonadati</taxon>
        <taxon>Bacteroidota</taxon>
        <taxon>Cytophagia</taxon>
        <taxon>Cytophagales</taxon>
        <taxon>Hymenobacteraceae</taxon>
        <taxon>Hymenobacter</taxon>
    </lineage>
</organism>
<dbReference type="PANTHER" id="PTHR42743:SF13">
    <property type="entry name" value="P-LOOP CONTAINING NUCLEOSIDE TRIPHOSPHATE HYDROLASE PROTEIN"/>
    <property type="match status" value="1"/>
</dbReference>
<dbReference type="InterPro" id="IPR043132">
    <property type="entry name" value="BCAT-like_C"/>
</dbReference>
<dbReference type="InterPro" id="IPR043131">
    <property type="entry name" value="BCAT-like_N"/>
</dbReference>
<dbReference type="Proteomes" id="UP000197277">
    <property type="component" value="Unassembled WGS sequence"/>
</dbReference>
<dbReference type="EMBL" id="NIRR01000006">
    <property type="protein sequence ID" value="OWP64063.1"/>
    <property type="molecule type" value="Genomic_DNA"/>
</dbReference>